<dbReference type="AlphaFoldDB" id="A0A1S3X0D3"/>
<accession>A0A1S3X0D3</accession>
<dbReference type="PaxDb" id="4097-A0A1S3X0D3"/>
<dbReference type="OrthoDB" id="1717367at2759"/>
<reference evidence="2" key="1">
    <citation type="submission" date="2025-08" db="UniProtKB">
        <authorList>
            <consortium name="RefSeq"/>
        </authorList>
    </citation>
    <scope>IDENTIFICATION</scope>
</reference>
<feature type="region of interest" description="Disordered" evidence="1">
    <location>
        <begin position="15"/>
        <end position="36"/>
    </location>
</feature>
<dbReference type="KEGG" id="nta:107759846"/>
<dbReference type="STRING" id="4097.A0A1S3X0D3"/>
<dbReference type="RefSeq" id="XP_016433344.1">
    <property type="nucleotide sequence ID" value="XM_016577858.1"/>
</dbReference>
<protein>
    <submittedName>
        <fullName evidence="2">Uncharacterized protein</fullName>
    </submittedName>
</protein>
<dbReference type="OMA" id="FEPWEVG"/>
<dbReference type="PANTHER" id="PTHR34539:SF10">
    <property type="match status" value="1"/>
</dbReference>
<gene>
    <name evidence="2" type="primary">LOC107759846</name>
</gene>
<dbReference type="PANTHER" id="PTHR34539">
    <property type="entry name" value="T6J4.11 PROTEIN"/>
    <property type="match status" value="1"/>
</dbReference>
<name>A0A1S3X0D3_TOBAC</name>
<evidence type="ECO:0000256" key="1">
    <source>
        <dbReference type="SAM" id="MobiDB-lite"/>
    </source>
</evidence>
<proteinExistence type="predicted"/>
<evidence type="ECO:0000313" key="2">
    <source>
        <dbReference type="RefSeq" id="XP_016433344.1"/>
    </source>
</evidence>
<organism evidence="2">
    <name type="scientific">Nicotiana tabacum</name>
    <name type="common">Common tobacco</name>
    <dbReference type="NCBI Taxonomy" id="4097"/>
    <lineage>
        <taxon>Eukaryota</taxon>
        <taxon>Viridiplantae</taxon>
        <taxon>Streptophyta</taxon>
        <taxon>Embryophyta</taxon>
        <taxon>Tracheophyta</taxon>
        <taxon>Spermatophyta</taxon>
        <taxon>Magnoliopsida</taxon>
        <taxon>eudicotyledons</taxon>
        <taxon>Gunneridae</taxon>
        <taxon>Pentapetalae</taxon>
        <taxon>asterids</taxon>
        <taxon>lamiids</taxon>
        <taxon>Solanales</taxon>
        <taxon>Solanaceae</taxon>
        <taxon>Nicotianoideae</taxon>
        <taxon>Nicotianeae</taxon>
        <taxon>Nicotiana</taxon>
    </lineage>
</organism>
<feature type="compositionally biased region" description="Polar residues" evidence="1">
    <location>
        <begin position="15"/>
        <end position="26"/>
    </location>
</feature>
<sequence>MNFLTSQSKLCKINQVNSEPEVNPNSADPDAGLGLYSPDVKQIREEILDILAEPETVTDRLPEVQDLDSVIRSFEEEIVHPLTQPQPDLCYLLEASDDELGLPPTASASDDHFNAKIDTPENAAGIRFLFP</sequence>